<gene>
    <name evidence="1" type="ORF">Pen02_48820</name>
</gene>
<sequence length="102" mass="10918">MCMQVVAAIGGFSGAALRDAKEMSSGQITPAEFGQRLRPLYTTAATKLRELAPQAADGTLRTAIEGWAKRMDDGAAAPDPAEYHTAHMRPINDEIEKTCKLG</sequence>
<name>A0ABQ4E5G8_9ACTN</name>
<accession>A0ABQ4E5G8</accession>
<proteinExistence type="predicted"/>
<evidence type="ECO:0000313" key="2">
    <source>
        <dbReference type="Proteomes" id="UP000646749"/>
    </source>
</evidence>
<evidence type="ECO:0000313" key="1">
    <source>
        <dbReference type="EMBL" id="GIG89946.1"/>
    </source>
</evidence>
<dbReference type="EMBL" id="BONW01000022">
    <property type="protein sequence ID" value="GIG89946.1"/>
    <property type="molecule type" value="Genomic_DNA"/>
</dbReference>
<keyword evidence="2" id="KW-1185">Reference proteome</keyword>
<comment type="caution">
    <text evidence="1">The sequence shown here is derived from an EMBL/GenBank/DDBJ whole genome shotgun (WGS) entry which is preliminary data.</text>
</comment>
<dbReference type="Proteomes" id="UP000646749">
    <property type="component" value="Unassembled WGS sequence"/>
</dbReference>
<protein>
    <submittedName>
        <fullName evidence="1">Uncharacterized protein</fullName>
    </submittedName>
</protein>
<organism evidence="1 2">
    <name type="scientific">Plantactinospora endophytica</name>
    <dbReference type="NCBI Taxonomy" id="673535"/>
    <lineage>
        <taxon>Bacteria</taxon>
        <taxon>Bacillati</taxon>
        <taxon>Actinomycetota</taxon>
        <taxon>Actinomycetes</taxon>
        <taxon>Micromonosporales</taxon>
        <taxon>Micromonosporaceae</taxon>
        <taxon>Plantactinospora</taxon>
    </lineage>
</organism>
<reference evidence="1 2" key="1">
    <citation type="submission" date="2021-01" db="EMBL/GenBank/DDBJ databases">
        <title>Whole genome shotgun sequence of Plantactinospora endophytica NBRC 110450.</title>
        <authorList>
            <person name="Komaki H."/>
            <person name="Tamura T."/>
        </authorList>
    </citation>
    <scope>NUCLEOTIDE SEQUENCE [LARGE SCALE GENOMIC DNA]</scope>
    <source>
        <strain evidence="1 2">NBRC 110450</strain>
    </source>
</reference>